<dbReference type="RefSeq" id="XP_003060996.1">
    <property type="nucleotide sequence ID" value="XM_003060950.1"/>
</dbReference>
<dbReference type="eggNOG" id="ENOG502QR06">
    <property type="taxonomic scope" value="Eukaryota"/>
</dbReference>
<feature type="chain" id="PRO_5002912193" description="Expansin-like EG45 domain-containing protein" evidence="1">
    <location>
        <begin position="34"/>
        <end position="303"/>
    </location>
</feature>
<dbReference type="InterPro" id="IPR036908">
    <property type="entry name" value="RlpA-like_sf"/>
</dbReference>
<dbReference type="Gene3D" id="2.40.40.10">
    <property type="entry name" value="RlpA-like domain"/>
    <property type="match status" value="1"/>
</dbReference>
<evidence type="ECO:0000313" key="3">
    <source>
        <dbReference type="EMBL" id="EEH54646.1"/>
    </source>
</evidence>
<protein>
    <recommendedName>
        <fullName evidence="2">Expansin-like EG45 domain-containing protein</fullName>
    </recommendedName>
</protein>
<dbReference type="CDD" id="cd22271">
    <property type="entry name" value="DPBB_EXP_N-like"/>
    <property type="match status" value="1"/>
</dbReference>
<dbReference type="PANTHER" id="PTHR31867">
    <property type="entry name" value="EXPANSIN-A15"/>
    <property type="match status" value="1"/>
</dbReference>
<dbReference type="GeneID" id="9686704"/>
<organism evidence="4">
    <name type="scientific">Micromonas pusilla (strain CCMP1545)</name>
    <name type="common">Picoplanktonic green alga</name>
    <dbReference type="NCBI Taxonomy" id="564608"/>
    <lineage>
        <taxon>Eukaryota</taxon>
        <taxon>Viridiplantae</taxon>
        <taxon>Chlorophyta</taxon>
        <taxon>Mamiellophyceae</taxon>
        <taxon>Mamiellales</taxon>
        <taxon>Mamiellaceae</taxon>
        <taxon>Micromonas</taxon>
    </lineage>
</organism>
<reference evidence="3 4" key="1">
    <citation type="journal article" date="2009" name="Science">
        <title>Green evolution and dynamic adaptations revealed by genomes of the marine picoeukaryotes Micromonas.</title>
        <authorList>
            <person name="Worden A.Z."/>
            <person name="Lee J.H."/>
            <person name="Mock T."/>
            <person name="Rouze P."/>
            <person name="Simmons M.P."/>
            <person name="Aerts A.L."/>
            <person name="Allen A.E."/>
            <person name="Cuvelier M.L."/>
            <person name="Derelle E."/>
            <person name="Everett M.V."/>
            <person name="Foulon E."/>
            <person name="Grimwood J."/>
            <person name="Gundlach H."/>
            <person name="Henrissat B."/>
            <person name="Napoli C."/>
            <person name="McDonald S.M."/>
            <person name="Parker M.S."/>
            <person name="Rombauts S."/>
            <person name="Salamov A."/>
            <person name="Von Dassow P."/>
            <person name="Badger J.H."/>
            <person name="Coutinho P.M."/>
            <person name="Demir E."/>
            <person name="Dubchak I."/>
            <person name="Gentemann C."/>
            <person name="Eikrem W."/>
            <person name="Gready J.E."/>
            <person name="John U."/>
            <person name="Lanier W."/>
            <person name="Lindquist E.A."/>
            <person name="Lucas S."/>
            <person name="Mayer K.F."/>
            <person name="Moreau H."/>
            <person name="Not F."/>
            <person name="Otillar R."/>
            <person name="Panaud O."/>
            <person name="Pangilinan J."/>
            <person name="Paulsen I."/>
            <person name="Piegu B."/>
            <person name="Poliakov A."/>
            <person name="Robbens S."/>
            <person name="Schmutz J."/>
            <person name="Toulza E."/>
            <person name="Wyss T."/>
            <person name="Zelensky A."/>
            <person name="Zhou K."/>
            <person name="Armbrust E.V."/>
            <person name="Bhattacharya D."/>
            <person name="Goodenough U.W."/>
            <person name="Van de Peer Y."/>
            <person name="Grigoriev I.V."/>
        </authorList>
    </citation>
    <scope>NUCLEOTIDE SEQUENCE [LARGE SCALE GENOMIC DNA]</scope>
    <source>
        <strain evidence="3 4">CCMP1545</strain>
    </source>
</reference>
<gene>
    <name evidence="3" type="ORF">MICPUCDRAFT_60822</name>
</gene>
<dbReference type="KEGG" id="mpp:MICPUCDRAFT_60822"/>
<keyword evidence="1" id="KW-0732">Signal</keyword>
<proteinExistence type="predicted"/>
<evidence type="ECO:0000313" key="4">
    <source>
        <dbReference type="Proteomes" id="UP000001876"/>
    </source>
</evidence>
<dbReference type="SUPFAM" id="SSF50685">
    <property type="entry name" value="Barwin-like endoglucanases"/>
    <property type="match status" value="1"/>
</dbReference>
<dbReference type="PROSITE" id="PS50842">
    <property type="entry name" value="EXPANSIN_EG45"/>
    <property type="match status" value="1"/>
</dbReference>
<evidence type="ECO:0000256" key="1">
    <source>
        <dbReference type="SAM" id="SignalP"/>
    </source>
</evidence>
<evidence type="ECO:0000259" key="2">
    <source>
        <dbReference type="PROSITE" id="PS50842"/>
    </source>
</evidence>
<dbReference type="SMART" id="SM00837">
    <property type="entry name" value="DPBB_1"/>
    <property type="match status" value="1"/>
</dbReference>
<dbReference type="Proteomes" id="UP000001876">
    <property type="component" value="Unassembled WGS sequence"/>
</dbReference>
<dbReference type="EMBL" id="GG663743">
    <property type="protein sequence ID" value="EEH54646.1"/>
    <property type="molecule type" value="Genomic_DNA"/>
</dbReference>
<dbReference type="InterPro" id="IPR007112">
    <property type="entry name" value="Expansin/allergen_DPBB_dom"/>
</dbReference>
<dbReference type="OrthoDB" id="498139at2759"/>
<name>C1MZR1_MICPC</name>
<accession>C1MZR1</accession>
<dbReference type="AlphaFoldDB" id="C1MZR1"/>
<dbReference type="InterPro" id="IPR002963">
    <property type="entry name" value="Expansin"/>
</dbReference>
<keyword evidence="4" id="KW-1185">Reference proteome</keyword>
<feature type="domain" description="Expansin-like EG45" evidence="2">
    <location>
        <begin position="173"/>
        <end position="298"/>
    </location>
</feature>
<feature type="signal peptide" evidence="1">
    <location>
        <begin position="1"/>
        <end position="33"/>
    </location>
</feature>
<dbReference type="Pfam" id="PF03330">
    <property type="entry name" value="DPBB_1"/>
    <property type="match status" value="1"/>
</dbReference>
<dbReference type="STRING" id="564608.C1MZR1"/>
<sequence length="303" mass="32524">MTTTPTFSSRRAAAFAAAACLALLAASARVVAADGTATTTAPPPADASSSTPPSFFSRVARFLPRVARAPDARDAADAEEAAEIARLANRADQIPQRPPHNVTVEYRSRRELGELDGWLDARATWCAAQTDSSTTRRSRRVAAAVAHDIPPSIHPYRYGGPGGAGPDGMSIYTGSCGFGQVTNHFVTAWHTDGGYDWGLTEKCGQCYEVMCVDGRTRGHDWSDLGPWAGCQEAGKKSVTVMISDSCPCHHPNQGNKRWCCGDATHLDLSYAAFDQIAERHRGVVDLKVRPGDCSKQGSVMHYE</sequence>
<dbReference type="GO" id="GO:0009664">
    <property type="term" value="P:plant-type cell wall organization"/>
    <property type="evidence" value="ECO:0007669"/>
    <property type="project" value="InterPro"/>
</dbReference>
<dbReference type="InterPro" id="IPR009009">
    <property type="entry name" value="RlpA-like_DPBB"/>
</dbReference>